<dbReference type="InterPro" id="IPR036396">
    <property type="entry name" value="Cyt_P450_sf"/>
</dbReference>
<keyword evidence="2" id="KW-0349">Heme</keyword>
<comment type="similarity">
    <text evidence="1 2">Belongs to the cytochrome P450 family.</text>
</comment>
<keyword evidence="2" id="KW-0479">Metal-binding</keyword>
<protein>
    <submittedName>
        <fullName evidence="4">Cytochrome P450</fullName>
    </submittedName>
</protein>
<dbReference type="PROSITE" id="PS00086">
    <property type="entry name" value="CYTOCHROME_P450"/>
    <property type="match status" value="1"/>
</dbReference>
<evidence type="ECO:0000256" key="3">
    <source>
        <dbReference type="SAM" id="MobiDB-lite"/>
    </source>
</evidence>
<proteinExistence type="inferred from homology"/>
<dbReference type="RefSeq" id="WP_274041642.1">
    <property type="nucleotide sequence ID" value="NZ_JANCPR020000017.1"/>
</dbReference>
<dbReference type="InterPro" id="IPR002397">
    <property type="entry name" value="Cyt_P450_B"/>
</dbReference>
<gene>
    <name evidence="4" type="ORF">NMN56_018635</name>
</gene>
<keyword evidence="5" id="KW-1185">Reference proteome</keyword>
<evidence type="ECO:0000313" key="5">
    <source>
        <dbReference type="Proteomes" id="UP001214441"/>
    </source>
</evidence>
<dbReference type="PANTHER" id="PTHR46696:SF1">
    <property type="entry name" value="CYTOCHROME P450 YJIB-RELATED"/>
    <property type="match status" value="1"/>
</dbReference>
<evidence type="ECO:0000256" key="2">
    <source>
        <dbReference type="RuleBase" id="RU000461"/>
    </source>
</evidence>
<dbReference type="EMBL" id="JANCPR020000017">
    <property type="protein sequence ID" value="MDJ1133946.1"/>
    <property type="molecule type" value="Genomic_DNA"/>
</dbReference>
<dbReference type="Gene3D" id="1.10.630.10">
    <property type="entry name" value="Cytochrome P450"/>
    <property type="match status" value="1"/>
</dbReference>
<reference evidence="4 5" key="1">
    <citation type="submission" date="2023-05" db="EMBL/GenBank/DDBJ databases">
        <title>Streptantibioticus silvisoli sp. nov., acidotolerant actinomycetes 1 from pine litter.</title>
        <authorList>
            <person name="Swiecimska M."/>
            <person name="Golinska P."/>
            <person name="Sangal V."/>
            <person name="Wachnowicz B."/>
            <person name="Goodfellow M."/>
        </authorList>
    </citation>
    <scope>NUCLEOTIDE SEQUENCE [LARGE SCALE GENOMIC DNA]</scope>
    <source>
        <strain evidence="4 5">DSM 42109</strain>
    </source>
</reference>
<dbReference type="PANTHER" id="PTHR46696">
    <property type="entry name" value="P450, PUTATIVE (EUROFUNG)-RELATED"/>
    <property type="match status" value="1"/>
</dbReference>
<keyword evidence="2" id="KW-0503">Monooxygenase</keyword>
<accession>A0ABT6ZZ95</accession>
<sequence length="422" mass="45193">MSLDSAARTHPPAYPPPRSSATAVPEDYARLRAEQPVAEVTLPSGDTGYLVSRYEDARTVLSDPRCSRAATVRPGAPRLTAVPFEAGGLFTMDPPEHTRLRGLVSRAFTPRRVELMRPRLAGLATELADAMEEAGAPADLNESFAFPFPVAVICELLGVPYADRERFRRWSDAILSLTAHTPEEMRGHRDALLAYLQDLVTEKRRDPGDDLLSALITLRDTEADTEGEGDTDAEGEGGDGDGGNGLDEHELLTMAMTLLIAGHETTVGVLGTSVLTLLRHAGRMSLVPDDDQLATMVEELLRLNPIGDGGPLRVTTAPVEIAGCPVPAGSAVIASICSANHDEARFPSPAAFLPGRAPAHLAFGHGPHYCLGAPLARAELQIALRTLATRFPTLRLTTPPETLTLHTGLLVNRLTSLPVTWN</sequence>
<feature type="region of interest" description="Disordered" evidence="3">
    <location>
        <begin position="1"/>
        <end position="23"/>
    </location>
</feature>
<dbReference type="CDD" id="cd11031">
    <property type="entry name" value="Cyp158A-like"/>
    <property type="match status" value="1"/>
</dbReference>
<keyword evidence="2" id="KW-0408">Iron</keyword>
<dbReference type="PRINTS" id="PR00385">
    <property type="entry name" value="P450"/>
</dbReference>
<dbReference type="SUPFAM" id="SSF48264">
    <property type="entry name" value="Cytochrome P450"/>
    <property type="match status" value="1"/>
</dbReference>
<comment type="caution">
    <text evidence="4">The sequence shown here is derived from an EMBL/GenBank/DDBJ whole genome shotgun (WGS) entry which is preliminary data.</text>
</comment>
<dbReference type="PRINTS" id="PR00359">
    <property type="entry name" value="BP450"/>
</dbReference>
<feature type="compositionally biased region" description="Acidic residues" evidence="3">
    <location>
        <begin position="223"/>
        <end position="239"/>
    </location>
</feature>
<name>A0ABT6ZZ95_9ACTN</name>
<organism evidence="4 5">
    <name type="scientific">Streptomyces iconiensis</name>
    <dbReference type="NCBI Taxonomy" id="1384038"/>
    <lineage>
        <taxon>Bacteria</taxon>
        <taxon>Bacillati</taxon>
        <taxon>Actinomycetota</taxon>
        <taxon>Actinomycetes</taxon>
        <taxon>Kitasatosporales</taxon>
        <taxon>Streptomycetaceae</taxon>
        <taxon>Streptomyces</taxon>
    </lineage>
</organism>
<dbReference type="Proteomes" id="UP001214441">
    <property type="component" value="Unassembled WGS sequence"/>
</dbReference>
<dbReference type="Pfam" id="PF00067">
    <property type="entry name" value="p450"/>
    <property type="match status" value="2"/>
</dbReference>
<feature type="region of interest" description="Disordered" evidence="3">
    <location>
        <begin position="219"/>
        <end position="247"/>
    </location>
</feature>
<evidence type="ECO:0000313" key="4">
    <source>
        <dbReference type="EMBL" id="MDJ1133946.1"/>
    </source>
</evidence>
<dbReference type="InterPro" id="IPR017972">
    <property type="entry name" value="Cyt_P450_CS"/>
</dbReference>
<evidence type="ECO:0000256" key="1">
    <source>
        <dbReference type="ARBA" id="ARBA00010617"/>
    </source>
</evidence>
<keyword evidence="2" id="KW-0560">Oxidoreductase</keyword>
<dbReference type="InterPro" id="IPR001128">
    <property type="entry name" value="Cyt_P450"/>
</dbReference>